<accession>A0A0F3HKH9</accession>
<evidence type="ECO:0000313" key="2">
    <source>
        <dbReference type="Proteomes" id="UP000033405"/>
    </source>
</evidence>
<dbReference type="EMBL" id="JYOV01000006">
    <property type="protein sequence ID" value="KJU94620.1"/>
    <property type="molecule type" value="Genomic_DNA"/>
</dbReference>
<name>A0A0F3HKH9_9STRE</name>
<gene>
    <name evidence="1" type="ORF">TZ96_00494</name>
</gene>
<comment type="caution">
    <text evidence="1">The sequence shown here is derived from an EMBL/GenBank/DDBJ whole genome shotgun (WGS) entry which is preliminary data.</text>
</comment>
<reference evidence="1 2" key="1">
    <citation type="submission" date="2015-02" db="EMBL/GenBank/DDBJ databases">
        <title>Evolution of amylase-binding proteins of oral streptococcal species.</title>
        <authorList>
            <person name="Haase E.M."/>
        </authorList>
    </citation>
    <scope>NUCLEOTIDE SEQUENCE [LARGE SCALE GENOMIC DNA]</scope>
    <source>
        <strain evidence="1 2">UC6950A</strain>
    </source>
</reference>
<sequence>MSLIGAFGAIEVMVLYVTVTSSVEPSEYVTVATAVLLFPELVVSIGVFQVTVAPCGNCLPPSS</sequence>
<protein>
    <submittedName>
        <fullName evidence="1">Uncharacterized protein</fullName>
    </submittedName>
</protein>
<proteinExistence type="predicted"/>
<dbReference type="Proteomes" id="UP000033405">
    <property type="component" value="Unassembled WGS sequence"/>
</dbReference>
<organism evidence="1 2">
    <name type="scientific">Streptococcus infantis</name>
    <dbReference type="NCBI Taxonomy" id="68892"/>
    <lineage>
        <taxon>Bacteria</taxon>
        <taxon>Bacillati</taxon>
        <taxon>Bacillota</taxon>
        <taxon>Bacilli</taxon>
        <taxon>Lactobacillales</taxon>
        <taxon>Streptococcaceae</taxon>
        <taxon>Streptococcus</taxon>
    </lineage>
</organism>
<evidence type="ECO:0000313" key="1">
    <source>
        <dbReference type="EMBL" id="KJU94620.1"/>
    </source>
</evidence>
<dbReference type="AlphaFoldDB" id="A0A0F3HKH9"/>